<sequence>MSGAEGKGKPLRLYSQESHMRAQTNRMRSPCEPTSDRRRAASGARGVKLATGHGRVGDQVLHGNSATGNPIKLRRLQTIGTWNVRGLNQPEKLTILERR</sequence>
<reference evidence="2 3" key="1">
    <citation type="submission" date="2020-04" db="EMBL/GenBank/DDBJ databases">
        <authorList>
            <person name="Wallbank WR R."/>
            <person name="Pardo Diaz C."/>
            <person name="Kozak K."/>
            <person name="Martin S."/>
            <person name="Jiggins C."/>
            <person name="Moest M."/>
            <person name="Warren A I."/>
            <person name="Byers J.R.P. K."/>
            <person name="Montejo-Kovacevich G."/>
            <person name="Yen C E."/>
        </authorList>
    </citation>
    <scope>NUCLEOTIDE SEQUENCE [LARGE SCALE GENOMIC DNA]</scope>
</reference>
<evidence type="ECO:0000313" key="3">
    <source>
        <dbReference type="Proteomes" id="UP000494106"/>
    </source>
</evidence>
<feature type="region of interest" description="Disordered" evidence="1">
    <location>
        <begin position="1"/>
        <end position="68"/>
    </location>
</feature>
<accession>A0A8S1B7C6</accession>
<dbReference type="AlphaFoldDB" id="A0A8S1B7C6"/>
<evidence type="ECO:0000313" key="2">
    <source>
        <dbReference type="EMBL" id="CAB3252518.1"/>
    </source>
</evidence>
<name>A0A8S1B7C6_ARCPL</name>
<proteinExistence type="predicted"/>
<keyword evidence="3" id="KW-1185">Reference proteome</keyword>
<organism evidence="2 3">
    <name type="scientific">Arctia plantaginis</name>
    <name type="common">Wood tiger moth</name>
    <name type="synonym">Phalaena plantaginis</name>
    <dbReference type="NCBI Taxonomy" id="874455"/>
    <lineage>
        <taxon>Eukaryota</taxon>
        <taxon>Metazoa</taxon>
        <taxon>Ecdysozoa</taxon>
        <taxon>Arthropoda</taxon>
        <taxon>Hexapoda</taxon>
        <taxon>Insecta</taxon>
        <taxon>Pterygota</taxon>
        <taxon>Neoptera</taxon>
        <taxon>Endopterygota</taxon>
        <taxon>Lepidoptera</taxon>
        <taxon>Glossata</taxon>
        <taxon>Ditrysia</taxon>
        <taxon>Noctuoidea</taxon>
        <taxon>Erebidae</taxon>
        <taxon>Arctiinae</taxon>
        <taxon>Arctia</taxon>
    </lineage>
</organism>
<feature type="compositionally biased region" description="Polar residues" evidence="1">
    <location>
        <begin position="15"/>
        <end position="27"/>
    </location>
</feature>
<dbReference type="EMBL" id="CADEBC010000556">
    <property type="protein sequence ID" value="CAB3252518.1"/>
    <property type="molecule type" value="Genomic_DNA"/>
</dbReference>
<evidence type="ECO:0000256" key="1">
    <source>
        <dbReference type="SAM" id="MobiDB-lite"/>
    </source>
</evidence>
<gene>
    <name evidence="2" type="ORF">APLA_LOCUS13571</name>
</gene>
<protein>
    <submittedName>
        <fullName evidence="2">Uncharacterized protein</fullName>
    </submittedName>
</protein>
<dbReference type="Proteomes" id="UP000494106">
    <property type="component" value="Unassembled WGS sequence"/>
</dbReference>
<comment type="caution">
    <text evidence="2">The sequence shown here is derived from an EMBL/GenBank/DDBJ whole genome shotgun (WGS) entry which is preliminary data.</text>
</comment>
<dbReference type="OrthoDB" id="414666at2759"/>